<comment type="caution">
    <text evidence="1">The sequence shown here is derived from an EMBL/GenBank/DDBJ whole genome shotgun (WGS) entry which is preliminary data.</text>
</comment>
<sequence length="166" mass="18826">MKTKTVLHGITHRTRLPSEASSSSVCVCKLLKRTIPNRLDFTVSQLLLRNGAEWPVPEEILTSERSQAGQGFPSPACRPIRRLPLPLIEELDFTQAEREHSARASTERSLSRNSKLQALRSLLRLNPRIRSLGFLRAEQPLYSRGLGREWFWSGGQAIRGQITDRL</sequence>
<gene>
    <name evidence="1" type="ORF">EYF80_009544</name>
</gene>
<proteinExistence type="predicted"/>
<evidence type="ECO:0000313" key="1">
    <source>
        <dbReference type="EMBL" id="TNN80219.1"/>
    </source>
</evidence>
<dbReference type="AlphaFoldDB" id="A0A4Z2IQH9"/>
<accession>A0A4Z2IQH9</accession>
<organism evidence="1 2">
    <name type="scientific">Liparis tanakae</name>
    <name type="common">Tanaka's snailfish</name>
    <dbReference type="NCBI Taxonomy" id="230148"/>
    <lineage>
        <taxon>Eukaryota</taxon>
        <taxon>Metazoa</taxon>
        <taxon>Chordata</taxon>
        <taxon>Craniata</taxon>
        <taxon>Vertebrata</taxon>
        <taxon>Euteleostomi</taxon>
        <taxon>Actinopterygii</taxon>
        <taxon>Neopterygii</taxon>
        <taxon>Teleostei</taxon>
        <taxon>Neoteleostei</taxon>
        <taxon>Acanthomorphata</taxon>
        <taxon>Eupercaria</taxon>
        <taxon>Perciformes</taxon>
        <taxon>Cottioidei</taxon>
        <taxon>Cottales</taxon>
        <taxon>Liparidae</taxon>
        <taxon>Liparis</taxon>
    </lineage>
</organism>
<dbReference type="EMBL" id="SRLO01000056">
    <property type="protein sequence ID" value="TNN80219.1"/>
    <property type="molecule type" value="Genomic_DNA"/>
</dbReference>
<evidence type="ECO:0000313" key="2">
    <source>
        <dbReference type="Proteomes" id="UP000314294"/>
    </source>
</evidence>
<reference evidence="1 2" key="1">
    <citation type="submission" date="2019-03" db="EMBL/GenBank/DDBJ databases">
        <title>First draft genome of Liparis tanakae, snailfish: a comprehensive survey of snailfish specific genes.</title>
        <authorList>
            <person name="Kim W."/>
            <person name="Song I."/>
            <person name="Jeong J.-H."/>
            <person name="Kim D."/>
            <person name="Kim S."/>
            <person name="Ryu S."/>
            <person name="Song J.Y."/>
            <person name="Lee S.K."/>
        </authorList>
    </citation>
    <scope>NUCLEOTIDE SEQUENCE [LARGE SCALE GENOMIC DNA]</scope>
    <source>
        <tissue evidence="1">Muscle</tissue>
    </source>
</reference>
<name>A0A4Z2IQH9_9TELE</name>
<protein>
    <submittedName>
        <fullName evidence="1">Uncharacterized protein</fullName>
    </submittedName>
</protein>
<dbReference type="Proteomes" id="UP000314294">
    <property type="component" value="Unassembled WGS sequence"/>
</dbReference>
<keyword evidence="2" id="KW-1185">Reference proteome</keyword>